<evidence type="ECO:0000313" key="1">
    <source>
        <dbReference type="EMBL" id="NMM42368.1"/>
    </source>
</evidence>
<evidence type="ECO:0000313" key="2">
    <source>
        <dbReference type="Proteomes" id="UP000570493"/>
    </source>
</evidence>
<sequence length="579" mass="66602">MSNVRSLDSDRVSYNNILNSVLELLDLYSLGTKHRAAEKRLHVVEELNQLMDTNELLLRPEFKEIPQQLKSIFKEHGKPLEEQKELIISFLEELKELLEEHYRSVSIEELTSLLHDGADHSESSLVKIYNQTNALISHLITLGMPTSECYLLCRNFLIKRRPHIAFLDAFNSLANNVTITAQKYSVKLSLDNKALYELLTQTSVVTLGECQFTVQEREENDRSYIINSTIHVHSISFSAARDIAEKKLMQAIDLFSYFLGKNQISILVRADITDESGQTKNLPRFDKDLENSLDRWIDDDLSVYMDAVTHLRKKGSQKTSNKISAAFRFFQNGVNEKGLESRFTAFWSALESLTLIEENSNLKHDEHVINAVLPCIAMDYPLKQLFAFRGCAKALDWEPINLNGSPFTIQSSNLGEIYTALKNTDFVEEVNRRLEAYPYAQFRFSKFIGLCSSPFNLAQKIEAHQRKVELHINRLYRIRNAIVHNATSHERLELLVVNLEHYLRSTLNALFYTVEKSSSITSSEEAFIRYQYEANKIFEEMDPSLKEAVRKREGKQKSIREGSVAVSDTMLINWLNMHG</sequence>
<dbReference type="EMBL" id="JABBMT010000036">
    <property type="protein sequence ID" value="NMM42368.1"/>
    <property type="molecule type" value="Genomic_DNA"/>
</dbReference>
<gene>
    <name evidence="1" type="ORF">HHO47_16455</name>
</gene>
<accession>A0A7Y0HDE9</accession>
<dbReference type="AlphaFoldDB" id="A0A7Y0HDE9"/>
<organism evidence="1 2">
    <name type="scientific">Pseudoalteromonas arctica</name>
    <dbReference type="NCBI Taxonomy" id="394751"/>
    <lineage>
        <taxon>Bacteria</taxon>
        <taxon>Pseudomonadati</taxon>
        <taxon>Pseudomonadota</taxon>
        <taxon>Gammaproteobacteria</taxon>
        <taxon>Alteromonadales</taxon>
        <taxon>Pseudoalteromonadaceae</taxon>
        <taxon>Pseudoalteromonas</taxon>
    </lineage>
</organism>
<evidence type="ECO:0008006" key="3">
    <source>
        <dbReference type="Google" id="ProtNLM"/>
    </source>
</evidence>
<dbReference type="Proteomes" id="UP000570493">
    <property type="component" value="Unassembled WGS sequence"/>
</dbReference>
<proteinExistence type="predicted"/>
<reference evidence="1" key="1">
    <citation type="submission" date="2020-04" db="EMBL/GenBank/DDBJ databases">
        <title>Genome Sequencing for Pseudoaltermonas arctica.</title>
        <authorList>
            <person name="Elkins N.S."/>
        </authorList>
    </citation>
    <scope>NUCLEOTIDE SEQUENCE [LARGE SCALE GENOMIC DNA]</scope>
    <source>
        <strain evidence="1">NEC-BIFX-2020_0012</strain>
    </source>
</reference>
<dbReference type="RefSeq" id="WP_169021281.1">
    <property type="nucleotide sequence ID" value="NZ_JABBMT010000036.1"/>
</dbReference>
<keyword evidence="2" id="KW-1185">Reference proteome</keyword>
<name>A0A7Y0HDE9_9GAMM</name>
<protein>
    <recommendedName>
        <fullName evidence="3">Apea-like HEPN domain-containing protein</fullName>
    </recommendedName>
</protein>
<comment type="caution">
    <text evidence="1">The sequence shown here is derived from an EMBL/GenBank/DDBJ whole genome shotgun (WGS) entry which is preliminary data.</text>
</comment>